<evidence type="ECO:0000259" key="5">
    <source>
        <dbReference type="Pfam" id="PF04355"/>
    </source>
</evidence>
<feature type="region of interest" description="Disordered" evidence="4">
    <location>
        <begin position="174"/>
        <end position="200"/>
    </location>
</feature>
<comment type="caution">
    <text evidence="6">The sequence shown here is derived from an EMBL/GenBank/DDBJ whole genome shotgun (WGS) entry which is preliminary data.</text>
</comment>
<dbReference type="PANTHER" id="PTHR37482">
    <property type="entry name" value="OUTER MEMBRANE PROTEIN ASSEMBLY FACTOR BAME"/>
    <property type="match status" value="1"/>
</dbReference>
<evidence type="ECO:0000256" key="2">
    <source>
        <dbReference type="ARBA" id="ARBA00023136"/>
    </source>
</evidence>
<protein>
    <recommendedName>
        <fullName evidence="5">Outer membrane protein assembly factor BamE domain-containing protein</fullName>
    </recommendedName>
</protein>
<dbReference type="Gene3D" id="3.30.1450.10">
    <property type="match status" value="1"/>
</dbReference>
<dbReference type="PANTHER" id="PTHR37482:SF1">
    <property type="entry name" value="OUTER MEMBRANE PROTEIN ASSEMBLY FACTOR BAME"/>
    <property type="match status" value="1"/>
</dbReference>
<feature type="domain" description="Outer membrane protein assembly factor BamE" evidence="5">
    <location>
        <begin position="50"/>
        <end position="123"/>
    </location>
</feature>
<reference evidence="6 7" key="1">
    <citation type="submission" date="2019-07" db="EMBL/GenBank/DDBJ databases">
        <title>Whole genome shotgun sequence of Acetobacter oeni NBRC 105207.</title>
        <authorList>
            <person name="Hosoyama A."/>
            <person name="Uohara A."/>
            <person name="Ohji S."/>
            <person name="Ichikawa N."/>
        </authorList>
    </citation>
    <scope>NUCLEOTIDE SEQUENCE [LARGE SCALE GENOMIC DNA]</scope>
    <source>
        <strain evidence="6 7">NBRC 105207</strain>
    </source>
</reference>
<evidence type="ECO:0000313" key="6">
    <source>
        <dbReference type="EMBL" id="GEN62953.1"/>
    </source>
</evidence>
<sequence length="200" mass="20931">MSNCDASIQTLPATTAGARLRTTARSFAFVGGVMLLSACSVFQSTPMPRGSLIEADDYKQLKPGSSNRADALDLLGSPTARATFDDNTWIYVSMMTVPQPANFPKITKQQVVVLNFDQAGTLRVLRTLNLKDAKHPGMIQEKTPTPGTKINILQEILGNVGRYNPMSGMMGGNSFGGGGATGPMGSNSGPGHAGAGNSLP</sequence>
<gene>
    <name evidence="6" type="ORF">AOE01nite_11770</name>
</gene>
<keyword evidence="1" id="KW-0732">Signal</keyword>
<dbReference type="InterPro" id="IPR037873">
    <property type="entry name" value="BamE-like"/>
</dbReference>
<dbReference type="GO" id="GO:0043165">
    <property type="term" value="P:Gram-negative-bacterium-type cell outer membrane assembly"/>
    <property type="evidence" value="ECO:0007669"/>
    <property type="project" value="TreeGrafter"/>
</dbReference>
<dbReference type="InterPro" id="IPR007450">
    <property type="entry name" value="BamE_dom"/>
</dbReference>
<dbReference type="GO" id="GO:0051205">
    <property type="term" value="P:protein insertion into membrane"/>
    <property type="evidence" value="ECO:0007669"/>
    <property type="project" value="TreeGrafter"/>
</dbReference>
<dbReference type="AlphaFoldDB" id="A0A511XJ27"/>
<accession>A0A511XJ27</accession>
<keyword evidence="7" id="KW-1185">Reference proteome</keyword>
<dbReference type="OrthoDB" id="7160681at2"/>
<keyword evidence="2" id="KW-0472">Membrane</keyword>
<evidence type="ECO:0000313" key="7">
    <source>
        <dbReference type="Proteomes" id="UP000321746"/>
    </source>
</evidence>
<evidence type="ECO:0000256" key="3">
    <source>
        <dbReference type="ARBA" id="ARBA00023237"/>
    </source>
</evidence>
<dbReference type="GO" id="GO:1990063">
    <property type="term" value="C:Bam protein complex"/>
    <property type="evidence" value="ECO:0007669"/>
    <property type="project" value="TreeGrafter"/>
</dbReference>
<dbReference type="EMBL" id="BJYG01000012">
    <property type="protein sequence ID" value="GEN62953.1"/>
    <property type="molecule type" value="Genomic_DNA"/>
</dbReference>
<organism evidence="6 7">
    <name type="scientific">Acetobacter oeni</name>
    <dbReference type="NCBI Taxonomy" id="304077"/>
    <lineage>
        <taxon>Bacteria</taxon>
        <taxon>Pseudomonadati</taxon>
        <taxon>Pseudomonadota</taxon>
        <taxon>Alphaproteobacteria</taxon>
        <taxon>Acetobacterales</taxon>
        <taxon>Acetobacteraceae</taxon>
        <taxon>Acetobacter</taxon>
    </lineage>
</organism>
<proteinExistence type="predicted"/>
<dbReference type="InterPro" id="IPR026592">
    <property type="entry name" value="BamE"/>
</dbReference>
<dbReference type="Pfam" id="PF04355">
    <property type="entry name" value="BamE"/>
    <property type="match status" value="1"/>
</dbReference>
<evidence type="ECO:0000256" key="4">
    <source>
        <dbReference type="SAM" id="MobiDB-lite"/>
    </source>
</evidence>
<evidence type="ECO:0000256" key="1">
    <source>
        <dbReference type="ARBA" id="ARBA00022729"/>
    </source>
</evidence>
<dbReference type="Proteomes" id="UP000321746">
    <property type="component" value="Unassembled WGS sequence"/>
</dbReference>
<name>A0A511XJ27_9PROT</name>
<dbReference type="GO" id="GO:0030674">
    <property type="term" value="F:protein-macromolecule adaptor activity"/>
    <property type="evidence" value="ECO:0007669"/>
    <property type="project" value="TreeGrafter"/>
</dbReference>
<keyword evidence="3" id="KW-0998">Cell outer membrane</keyword>